<dbReference type="AlphaFoldDB" id="A0A4T0I0S2"/>
<gene>
    <name evidence="3" type="ORF">E3P86_03173</name>
    <name evidence="2" type="ORF">E3P90_04026</name>
</gene>
<sequence length="441" mass="47031">MPRNSRSSGGSRPSASSSAPRSSPFGSQQTRSASTAAPAYGAQRSNYAQQQSHPQPQQQAQPAAAPSAGGSMMGNIASTAAGVAAGHGLSNMLFGGSSSQPAPVEQQAQPQQQPQQQQQPPVCETQAKDFVTCLNATGDVNSCSTLLDLLKHKRPSPPESDDSDDDHFTFSPVNSPALNSGTFTNGNRKFVLTPAHEFYYRQKLLSLARTQFKTVNDYSTHVTAIVQKLMAAGVRLTETEATHAYIRGLPNVTAQAVLSSLENGTSFTGVQILTQSVEEARSSAVMAGQYAAEQATEPSAEPVETRAKKPSTSSNRRVRYRSHSVTTQPTSNHLMTSLTSTPQTSTMSRPRSIAFPKTHRPSMSNTNDIYDSDRTPVSDSLPKFTPLSPPSQSLLSQTENLSICSPSRHPRPVARRSPYASPTKSSPVKAEGTFGLGLGLQ</sequence>
<organism evidence="2 4">
    <name type="scientific">Wallemia ichthyophaga</name>
    <dbReference type="NCBI Taxonomy" id="245174"/>
    <lineage>
        <taxon>Eukaryota</taxon>
        <taxon>Fungi</taxon>
        <taxon>Dikarya</taxon>
        <taxon>Basidiomycota</taxon>
        <taxon>Wallemiomycotina</taxon>
        <taxon>Wallemiomycetes</taxon>
        <taxon>Wallemiales</taxon>
        <taxon>Wallemiaceae</taxon>
        <taxon>Wallemia</taxon>
    </lineage>
</organism>
<dbReference type="PANTHER" id="PTHR13523:SF2">
    <property type="entry name" value="COILED-COIL-HELIX-COILED-COIL-HELIX DOMAIN CONTAINING 2, ISOFORM A-RELATED"/>
    <property type="match status" value="1"/>
</dbReference>
<feature type="region of interest" description="Disordered" evidence="1">
    <location>
        <begin position="92"/>
        <end position="123"/>
    </location>
</feature>
<dbReference type="EMBL" id="SPOF01000087">
    <property type="protein sequence ID" value="TIB07600.1"/>
    <property type="molecule type" value="Genomic_DNA"/>
</dbReference>
<feature type="region of interest" description="Disordered" evidence="1">
    <location>
        <begin position="1"/>
        <end position="71"/>
    </location>
</feature>
<dbReference type="InterPro" id="IPR055304">
    <property type="entry name" value="CHCHD2/10-like"/>
</dbReference>
<evidence type="ECO:0000256" key="1">
    <source>
        <dbReference type="SAM" id="MobiDB-lite"/>
    </source>
</evidence>
<feature type="compositionally biased region" description="Low complexity" evidence="1">
    <location>
        <begin position="100"/>
        <end position="122"/>
    </location>
</feature>
<dbReference type="GO" id="GO:0005634">
    <property type="term" value="C:nucleus"/>
    <property type="evidence" value="ECO:0007669"/>
    <property type="project" value="TreeGrafter"/>
</dbReference>
<dbReference type="PANTHER" id="PTHR13523">
    <property type="entry name" value="COILED-COIL-HELIX-COILED-COIL-HELIX DOMAIN CONTAINING 2/NUR77"/>
    <property type="match status" value="1"/>
</dbReference>
<feature type="compositionally biased region" description="Polar residues" evidence="1">
    <location>
        <begin position="171"/>
        <end position="180"/>
    </location>
</feature>
<dbReference type="EMBL" id="SPOI01000208">
    <property type="protein sequence ID" value="TIB32268.1"/>
    <property type="molecule type" value="Genomic_DNA"/>
</dbReference>
<dbReference type="Proteomes" id="UP000310689">
    <property type="component" value="Unassembled WGS sequence"/>
</dbReference>
<evidence type="ECO:0000313" key="2">
    <source>
        <dbReference type="EMBL" id="TIB07600.1"/>
    </source>
</evidence>
<feature type="region of interest" description="Disordered" evidence="1">
    <location>
        <begin position="291"/>
        <end position="441"/>
    </location>
</feature>
<dbReference type="GO" id="GO:0005739">
    <property type="term" value="C:mitochondrion"/>
    <property type="evidence" value="ECO:0007669"/>
    <property type="project" value="TreeGrafter"/>
</dbReference>
<dbReference type="Proteomes" id="UP000306954">
    <property type="component" value="Unassembled WGS sequence"/>
</dbReference>
<evidence type="ECO:0000313" key="5">
    <source>
        <dbReference type="Proteomes" id="UP000310689"/>
    </source>
</evidence>
<feature type="compositionally biased region" description="Polar residues" evidence="1">
    <location>
        <begin position="323"/>
        <end position="349"/>
    </location>
</feature>
<feature type="compositionally biased region" description="Low complexity" evidence="1">
    <location>
        <begin position="1"/>
        <end position="27"/>
    </location>
</feature>
<feature type="region of interest" description="Disordered" evidence="1">
    <location>
        <begin position="153"/>
        <end position="180"/>
    </location>
</feature>
<dbReference type="GO" id="GO:0007005">
    <property type="term" value="P:mitochondrion organization"/>
    <property type="evidence" value="ECO:0007669"/>
    <property type="project" value="InterPro"/>
</dbReference>
<protein>
    <submittedName>
        <fullName evidence="2">Uncharacterized protein</fullName>
    </submittedName>
</protein>
<proteinExistence type="predicted"/>
<accession>A0A4T0I0S2</accession>
<reference evidence="4 5" key="1">
    <citation type="submission" date="2019-03" db="EMBL/GenBank/DDBJ databases">
        <title>Sequencing 23 genomes of Wallemia ichthyophaga.</title>
        <authorList>
            <person name="Gostincar C."/>
        </authorList>
    </citation>
    <scope>NUCLEOTIDE SEQUENCE [LARGE SCALE GENOMIC DNA]</scope>
    <source>
        <strain evidence="3 5">EXF-6200</strain>
        <strain evidence="2 4">EXF-8621</strain>
    </source>
</reference>
<name>A0A4T0I0S2_WALIC</name>
<evidence type="ECO:0000313" key="4">
    <source>
        <dbReference type="Proteomes" id="UP000306954"/>
    </source>
</evidence>
<comment type="caution">
    <text evidence="2">The sequence shown here is derived from an EMBL/GenBank/DDBJ whole genome shotgun (WGS) entry which is preliminary data.</text>
</comment>
<evidence type="ECO:0000313" key="3">
    <source>
        <dbReference type="EMBL" id="TIB32268.1"/>
    </source>
</evidence>
<feature type="compositionally biased region" description="Low complexity" evidence="1">
    <location>
        <begin position="48"/>
        <end position="68"/>
    </location>
</feature>